<dbReference type="InterPro" id="IPR021730">
    <property type="entry name" value="YdbH"/>
</dbReference>
<dbReference type="OrthoDB" id="9759996at2"/>
<evidence type="ECO:0000313" key="1">
    <source>
        <dbReference type="EMBL" id="CEA04236.1"/>
    </source>
</evidence>
<gene>
    <name evidence="1" type="ORF">BN1049_01419</name>
</gene>
<dbReference type="EMBL" id="LM997413">
    <property type="protein sequence ID" value="CEA04236.1"/>
    <property type="molecule type" value="Genomic_DNA"/>
</dbReference>
<protein>
    <recommendedName>
        <fullName evidence="2">Dicarboxylate transport</fullName>
    </recommendedName>
</protein>
<organism evidence="1">
    <name type="scientific">Pseudomonas saudimassiliensis</name>
    <dbReference type="NCBI Taxonomy" id="1461581"/>
    <lineage>
        <taxon>Bacteria</taxon>
        <taxon>Pseudomonadati</taxon>
        <taxon>Pseudomonadota</taxon>
        <taxon>Gammaproteobacteria</taxon>
        <taxon>Pseudomonadales</taxon>
        <taxon>Pseudomonadaceae</taxon>
        <taxon>Pseudomonas</taxon>
    </lineage>
</organism>
<sequence>MRKAVVGVGAVLALLLLVTVLAGQWLQRTLTAAGFEQLHWQQVRWADGALWLGEASGVQVTEQGRLGFRLDGVRLQPTWREGPRIERLLVEELQLIWQPAQQLPPREAEADWRLPDLDQLAGPLSWLPRELAVSSLQVQLPCENQYCRLQGTLQLTAQQQPLAVTAQLGLRADGQQLQGQLQLREDADRYLLQAELDLPQPLPLAGLGQLSGNLRLDLENRGEQWLLHEGQLAARLAEPQLAALAAWPQGLRPAAIAVQINPEPGSLATWRDSIPLAVQMVMEGEVSGRLDTLLELKSQPQWQGQLRDGHLHLSAPRLDISGVQARALQLDWPFLAELSQQGLTLQLGKDARLTAQSLALPDAGLRLTRLHADLADATLALPFASPDQLALEMPLRLGAARLEHAALKPQGWNFNGRLQQSATGLALSGNLAPLSGLNTELQFDWPRDKAWQLTVALQDIFLRAADPLAATFADWPALLSFSSGRVTGQLQASGRSGLDLLTGTLSLTGGQGIYDRASFTGLALPLAVSLRGDQLQLDTEALRITSLDPGLPLGPLQASVRYRTTLDAIAAGALDLRSASLGVLDGRVLLEPAVIDLGQARQTLVAVVQGVELARLFEVYPAEGLSGQGTLDGRFPVSLVDGQLVIDDGRLQAREPGVLRYQAEQLQELAASNPNLEQLALALDNFQYQVLASDLSYDEQGVLVLGLRLEGSNPAFQQGRPVHLNLRLEEDIPALLTSLQLTGQVNEIIRKRVEQYYLQRRSP</sequence>
<dbReference type="PATRIC" id="fig|1461581.3.peg.1397"/>
<proteinExistence type="predicted"/>
<dbReference type="EMBL" id="LK391969">
    <property type="protein sequence ID" value="CEF26487.1"/>
    <property type="molecule type" value="Genomic_DNA"/>
</dbReference>
<name>A0A078MHU8_9PSED</name>
<reference evidence="1" key="1">
    <citation type="submission" date="2014-07" db="EMBL/GenBank/DDBJ databases">
        <authorList>
            <person name="Urmite Genomes Urmite Genomes"/>
        </authorList>
    </citation>
    <scope>NUCLEOTIDE SEQUENCE</scope>
    <source>
        <strain evidence="1">12M76_air</strain>
    </source>
</reference>
<dbReference type="AlphaFoldDB" id="A0A078MHU8"/>
<accession>A0A078MHU8</accession>
<evidence type="ECO:0008006" key="2">
    <source>
        <dbReference type="Google" id="ProtNLM"/>
    </source>
</evidence>
<dbReference type="RefSeq" id="WP_044499030.1">
    <property type="nucleotide sequence ID" value="NZ_LK391969.1"/>
</dbReference>
<dbReference type="Pfam" id="PF11739">
    <property type="entry name" value="YdbH-like"/>
    <property type="match status" value="1"/>
</dbReference>